<dbReference type="EMBL" id="CM003380">
    <property type="protein sequence ID" value="KOM56616.1"/>
    <property type="molecule type" value="Genomic_DNA"/>
</dbReference>
<name>A0A0L9VNH5_PHAAN</name>
<dbReference type="AlphaFoldDB" id="A0A0L9VNH5"/>
<gene>
    <name evidence="2" type="ORF">LR48_Vigan10g250800</name>
</gene>
<feature type="region of interest" description="Disordered" evidence="1">
    <location>
        <begin position="18"/>
        <end position="39"/>
    </location>
</feature>
<feature type="region of interest" description="Disordered" evidence="1">
    <location>
        <begin position="55"/>
        <end position="81"/>
    </location>
</feature>
<evidence type="ECO:0000313" key="2">
    <source>
        <dbReference type="EMBL" id="KOM56616.1"/>
    </source>
</evidence>
<reference evidence="3" key="1">
    <citation type="journal article" date="2015" name="Proc. Natl. Acad. Sci. U.S.A.">
        <title>Genome sequencing of adzuki bean (Vigna angularis) provides insight into high starch and low fat accumulation and domestication.</title>
        <authorList>
            <person name="Yang K."/>
            <person name="Tian Z."/>
            <person name="Chen C."/>
            <person name="Luo L."/>
            <person name="Zhao B."/>
            <person name="Wang Z."/>
            <person name="Yu L."/>
            <person name="Li Y."/>
            <person name="Sun Y."/>
            <person name="Li W."/>
            <person name="Chen Y."/>
            <person name="Li Y."/>
            <person name="Zhang Y."/>
            <person name="Ai D."/>
            <person name="Zhao J."/>
            <person name="Shang C."/>
            <person name="Ma Y."/>
            <person name="Wu B."/>
            <person name="Wang M."/>
            <person name="Gao L."/>
            <person name="Sun D."/>
            <person name="Zhang P."/>
            <person name="Guo F."/>
            <person name="Wang W."/>
            <person name="Li Y."/>
            <person name="Wang J."/>
            <person name="Varshney R.K."/>
            <person name="Wang J."/>
            <person name="Ling H.Q."/>
            <person name="Wan P."/>
        </authorList>
    </citation>
    <scope>NUCLEOTIDE SEQUENCE</scope>
    <source>
        <strain evidence="3">cv. Jingnong 6</strain>
    </source>
</reference>
<organism evidence="2 3">
    <name type="scientific">Phaseolus angularis</name>
    <name type="common">Azuki bean</name>
    <name type="synonym">Vigna angularis</name>
    <dbReference type="NCBI Taxonomy" id="3914"/>
    <lineage>
        <taxon>Eukaryota</taxon>
        <taxon>Viridiplantae</taxon>
        <taxon>Streptophyta</taxon>
        <taxon>Embryophyta</taxon>
        <taxon>Tracheophyta</taxon>
        <taxon>Spermatophyta</taxon>
        <taxon>Magnoliopsida</taxon>
        <taxon>eudicotyledons</taxon>
        <taxon>Gunneridae</taxon>
        <taxon>Pentapetalae</taxon>
        <taxon>rosids</taxon>
        <taxon>fabids</taxon>
        <taxon>Fabales</taxon>
        <taxon>Fabaceae</taxon>
        <taxon>Papilionoideae</taxon>
        <taxon>50 kb inversion clade</taxon>
        <taxon>NPAAA clade</taxon>
        <taxon>indigoferoid/millettioid clade</taxon>
        <taxon>Phaseoleae</taxon>
        <taxon>Vigna</taxon>
    </lineage>
</organism>
<evidence type="ECO:0000256" key="1">
    <source>
        <dbReference type="SAM" id="MobiDB-lite"/>
    </source>
</evidence>
<dbReference type="Proteomes" id="UP000053144">
    <property type="component" value="Chromosome 10"/>
</dbReference>
<protein>
    <submittedName>
        <fullName evidence="2">Uncharacterized protein</fullName>
    </submittedName>
</protein>
<accession>A0A0L9VNH5</accession>
<evidence type="ECO:0000313" key="3">
    <source>
        <dbReference type="Proteomes" id="UP000053144"/>
    </source>
</evidence>
<feature type="compositionally biased region" description="Basic residues" evidence="1">
    <location>
        <begin position="71"/>
        <end position="80"/>
    </location>
</feature>
<proteinExistence type="predicted"/>
<dbReference type="Gramene" id="KOM56616">
    <property type="protein sequence ID" value="KOM56616"/>
    <property type="gene ID" value="LR48_Vigan10g250800"/>
</dbReference>
<sequence>MRSYQGYCMFSKYLPRRRRSRRKEKDERRGGSNQGKWCSGSGAVGTVQWGRCGGAGAAATSTSQMEAPTRQQRRQRHQCRTHLGPLVREKLRRDGECCDREEELQRLRFRNLRGRGTLLKTARKKKTFVW</sequence>